<feature type="region of interest" description="Disordered" evidence="1">
    <location>
        <begin position="290"/>
        <end position="311"/>
    </location>
</feature>
<feature type="transmembrane region" description="Helical" evidence="2">
    <location>
        <begin position="528"/>
        <end position="551"/>
    </location>
</feature>
<keyword evidence="2" id="KW-0812">Transmembrane</keyword>
<feature type="region of interest" description="Disordered" evidence="1">
    <location>
        <begin position="333"/>
        <end position="354"/>
    </location>
</feature>
<dbReference type="InterPro" id="IPR058257">
    <property type="entry name" value="CorA-like_dom"/>
</dbReference>
<proteinExistence type="predicted"/>
<gene>
    <name evidence="4" type="ORF">DL762_004901</name>
</gene>
<comment type="caution">
    <text evidence="4">The sequence shown here is derived from an EMBL/GenBank/DDBJ whole genome shotgun (WGS) entry which is preliminary data.</text>
</comment>
<keyword evidence="5" id="KW-1185">Reference proteome</keyword>
<evidence type="ECO:0000313" key="5">
    <source>
        <dbReference type="Proteomes" id="UP000294003"/>
    </source>
</evidence>
<dbReference type="Proteomes" id="UP000294003">
    <property type="component" value="Unassembled WGS sequence"/>
</dbReference>
<feature type="transmembrane region" description="Helical" evidence="2">
    <location>
        <begin position="571"/>
        <end position="593"/>
    </location>
</feature>
<accession>A0ABY0H7K0</accession>
<dbReference type="EMBL" id="QJNS01000122">
    <property type="protein sequence ID" value="RYO86106.1"/>
    <property type="molecule type" value="Genomic_DNA"/>
</dbReference>
<evidence type="ECO:0000256" key="1">
    <source>
        <dbReference type="SAM" id="MobiDB-lite"/>
    </source>
</evidence>
<feature type="region of interest" description="Disordered" evidence="1">
    <location>
        <begin position="609"/>
        <end position="634"/>
    </location>
</feature>
<name>A0ABY0H7K0_9PEZI</name>
<sequence>MAVALRSKQSPDNYPLNLARTEVYQHRLESYVVKLKTDQYFHKKYRSLFMWDLVDSTQEFKESPRLDTMEDLSAFLSSPSARSPLGCSREQLQHLLTHHQVMPSFLEFIFTFKGRERPFAQAFFRHENYLEEEDPASSLPVLGRSSMLIQHAFNVLSVEKSTDPGKSWPLRQTALYHAFDVRYGHSLWIVLKGDRLMRTRIPKAASQQPDMKPASMTSPVRSLVACLHVHLIILEWSAENWGGFVDYLEEERTVNAIDARLAPVAEMTSPMQIAQNLSRRGTIDTTVSKQSTFYSQESSTRRNSGLPLSPTSPTFKRSLSNFFRRGSDLRTVQENRLPGEQATEDATAGDADEDASNDFDLKFSFDRFQRLSLLGEELEQGIISIEQNKRVLAEIQAQYETALNSPAFKAHVRLEECTDKISTFFRRLRSIEREMDMHLVRLKALSRAIDTDKVEFVTALQYGGEKMSEYFAHNAKVSSDRMEEWTRKMHEIAVKTEQETISMHVITIFTLIFLPGTFLAVRLTAPRLFSDLCTAALTSWQTFFSSGVLNWNDEGLLDSDWVLRSEALKLFLFICVPLMIVILAGWSLMYMVVKSKRKTTESAIHDGYADEKGMTHGSSAGLGIQGQPERLPST</sequence>
<organism evidence="4 5">
    <name type="scientific">Monosporascus cannonballus</name>
    <dbReference type="NCBI Taxonomy" id="155416"/>
    <lineage>
        <taxon>Eukaryota</taxon>
        <taxon>Fungi</taxon>
        <taxon>Dikarya</taxon>
        <taxon>Ascomycota</taxon>
        <taxon>Pezizomycotina</taxon>
        <taxon>Sordariomycetes</taxon>
        <taxon>Xylariomycetidae</taxon>
        <taxon>Xylariales</taxon>
        <taxon>Xylariales incertae sedis</taxon>
        <taxon>Monosporascus</taxon>
    </lineage>
</organism>
<evidence type="ECO:0000313" key="4">
    <source>
        <dbReference type="EMBL" id="RYO86106.1"/>
    </source>
</evidence>
<dbReference type="Pfam" id="PF26616">
    <property type="entry name" value="CorA-like"/>
    <property type="match status" value="1"/>
</dbReference>
<evidence type="ECO:0000259" key="3">
    <source>
        <dbReference type="Pfam" id="PF26616"/>
    </source>
</evidence>
<feature type="domain" description="CorA-like transporter" evidence="3">
    <location>
        <begin position="7"/>
        <end position="251"/>
    </location>
</feature>
<reference evidence="4 5" key="1">
    <citation type="submission" date="2018-06" db="EMBL/GenBank/DDBJ databases">
        <title>Complete Genomes of Monosporascus.</title>
        <authorList>
            <person name="Robinson A.J."/>
            <person name="Natvig D.O."/>
        </authorList>
    </citation>
    <scope>NUCLEOTIDE SEQUENCE [LARGE SCALE GENOMIC DNA]</scope>
    <source>
        <strain evidence="4 5">CBS 609.92</strain>
    </source>
</reference>
<protein>
    <recommendedName>
        <fullName evidence="3">CorA-like transporter domain-containing protein</fullName>
    </recommendedName>
</protein>
<feature type="compositionally biased region" description="Polar residues" evidence="1">
    <location>
        <begin position="290"/>
        <end position="303"/>
    </location>
</feature>
<feature type="transmembrane region" description="Helical" evidence="2">
    <location>
        <begin position="501"/>
        <end position="521"/>
    </location>
</feature>
<keyword evidence="2" id="KW-1133">Transmembrane helix</keyword>
<evidence type="ECO:0000256" key="2">
    <source>
        <dbReference type="SAM" id="Phobius"/>
    </source>
</evidence>
<keyword evidence="2" id="KW-0472">Membrane</keyword>